<reference evidence="1 2" key="1">
    <citation type="journal article" date="2018" name="Front. Plant Sci.">
        <title>Red Clover (Trifolium pratense) and Zigzag Clover (T. medium) - A Picture of Genomic Similarities and Differences.</title>
        <authorList>
            <person name="Dluhosova J."/>
            <person name="Istvanek J."/>
            <person name="Nedelnik J."/>
            <person name="Repkova J."/>
        </authorList>
    </citation>
    <scope>NUCLEOTIDE SEQUENCE [LARGE SCALE GENOMIC DNA]</scope>
    <source>
        <strain evidence="2">cv. 10/8</strain>
        <tissue evidence="1">Leaf</tissue>
    </source>
</reference>
<evidence type="ECO:0000313" key="2">
    <source>
        <dbReference type="Proteomes" id="UP000265520"/>
    </source>
</evidence>
<protein>
    <submittedName>
        <fullName evidence="1">Uncharacterized protein</fullName>
    </submittedName>
</protein>
<comment type="caution">
    <text evidence="1">The sequence shown here is derived from an EMBL/GenBank/DDBJ whole genome shotgun (WGS) entry which is preliminary data.</text>
</comment>
<dbReference type="AlphaFoldDB" id="A0A392V8F7"/>
<evidence type="ECO:0000313" key="1">
    <source>
        <dbReference type="EMBL" id="MCI83723.1"/>
    </source>
</evidence>
<accession>A0A392V8F7</accession>
<keyword evidence="2" id="KW-1185">Reference proteome</keyword>
<name>A0A392V8F7_9FABA</name>
<proteinExistence type="predicted"/>
<feature type="non-terminal residue" evidence="1">
    <location>
        <position position="1"/>
    </location>
</feature>
<organism evidence="1 2">
    <name type="scientific">Trifolium medium</name>
    <dbReference type="NCBI Taxonomy" id="97028"/>
    <lineage>
        <taxon>Eukaryota</taxon>
        <taxon>Viridiplantae</taxon>
        <taxon>Streptophyta</taxon>
        <taxon>Embryophyta</taxon>
        <taxon>Tracheophyta</taxon>
        <taxon>Spermatophyta</taxon>
        <taxon>Magnoliopsida</taxon>
        <taxon>eudicotyledons</taxon>
        <taxon>Gunneridae</taxon>
        <taxon>Pentapetalae</taxon>
        <taxon>rosids</taxon>
        <taxon>fabids</taxon>
        <taxon>Fabales</taxon>
        <taxon>Fabaceae</taxon>
        <taxon>Papilionoideae</taxon>
        <taxon>50 kb inversion clade</taxon>
        <taxon>NPAAA clade</taxon>
        <taxon>Hologalegina</taxon>
        <taxon>IRL clade</taxon>
        <taxon>Trifolieae</taxon>
        <taxon>Trifolium</taxon>
    </lineage>
</organism>
<dbReference type="EMBL" id="LXQA011073850">
    <property type="protein sequence ID" value="MCI83723.1"/>
    <property type="molecule type" value="Genomic_DNA"/>
</dbReference>
<dbReference type="Proteomes" id="UP000265520">
    <property type="component" value="Unassembled WGS sequence"/>
</dbReference>
<sequence>FVSIPTQCRFNDFSIINVTDPDT</sequence>